<keyword evidence="2" id="KW-0964">Secreted</keyword>
<dbReference type="InterPro" id="IPR011626">
    <property type="entry name" value="Alpha-macroglobulin_TED"/>
</dbReference>
<dbReference type="InterPro" id="IPR009048">
    <property type="entry name" value="A-macroglobulin_rcpt-bd"/>
</dbReference>
<dbReference type="SUPFAM" id="SSF48239">
    <property type="entry name" value="Terpenoid cyclases/Protein prenyltransferases"/>
    <property type="match status" value="1"/>
</dbReference>
<dbReference type="InterPro" id="IPR008930">
    <property type="entry name" value="Terpenoid_cyclase/PrenylTrfase"/>
</dbReference>
<comment type="subcellular location">
    <subcellularLocation>
        <location evidence="1">Secreted</location>
    </subcellularLocation>
</comment>
<reference evidence="5 6" key="1">
    <citation type="submission" date="2021-07" db="EMBL/GenBank/DDBJ databases">
        <authorList>
            <person name="Palmer J.M."/>
        </authorList>
    </citation>
    <scope>NUCLEOTIDE SEQUENCE [LARGE SCALE GENOMIC DNA]</scope>
    <source>
        <strain evidence="5 6">AT_MEX2019</strain>
        <tissue evidence="5">Muscle</tissue>
    </source>
</reference>
<feature type="non-terminal residue" evidence="5">
    <location>
        <position position="1"/>
    </location>
</feature>
<dbReference type="SUPFAM" id="SSF50242">
    <property type="entry name" value="TIMP-like"/>
    <property type="match status" value="1"/>
</dbReference>
<dbReference type="Gene3D" id="1.50.10.20">
    <property type="match status" value="1"/>
</dbReference>
<dbReference type="InterPro" id="IPR036595">
    <property type="entry name" value="A-macroglobulin_rcpt-bd_sf"/>
</dbReference>
<evidence type="ECO:0000259" key="4">
    <source>
        <dbReference type="PROSITE" id="PS50189"/>
    </source>
</evidence>
<dbReference type="EMBL" id="JAHUTI010011098">
    <property type="protein sequence ID" value="MED6235962.1"/>
    <property type="molecule type" value="Genomic_DNA"/>
</dbReference>
<dbReference type="PANTHER" id="PTHR11412:SF81">
    <property type="entry name" value="COMPLEMENT C3"/>
    <property type="match status" value="1"/>
</dbReference>
<dbReference type="SMART" id="SM01361">
    <property type="entry name" value="A2M_recep"/>
    <property type="match status" value="1"/>
</dbReference>
<accession>A0ABU7AD74</accession>
<evidence type="ECO:0000313" key="5">
    <source>
        <dbReference type="EMBL" id="MED6235962.1"/>
    </source>
</evidence>
<sequence length="447" mass="51692">RSHWHVHKGHLHTLDATGYALLALVKAKAMEEAHVIVGWLNHQLNLRGGFGTTKASIIAYQAVAEYWKTVQDLEYHVNVDVIMPDRSQPEKFNFNTQSNYITRIKFRGINKDVKVIATGNGEVILKILSIYYSVPEKKESECELFKLTLQILPENLEGDNRIYKLTAEILYNNRVSNASMSVINIGIPAGYLVDRNDLESLSNGDNQIFHKFEKYAVWPEIEPLIIYMKTVSNTQAEKISFKIQHMLAHHALQPTTVSVYDFHNKKRCVKFYHPEREKGVLFILSQNNKRICAEENCSKQIKEKMSTDDRFTKSCESTPTSKIEYVYKVAVENFSEISPTDIYTMRILQIIKEGYNVVSPPGTLRSFLSHQRCKSSLDLKTNQTYLIMGKSPDVSMDNDSHQFIMDENTWVEYWPTMKECQTERYRPTCKSMEELQDLVETFGCWLK</sequence>
<gene>
    <name evidence="5" type="ORF">ATANTOWER_002567</name>
</gene>
<dbReference type="Gene3D" id="2.20.210.20">
    <property type="match status" value="1"/>
</dbReference>
<comment type="caution">
    <text evidence="5">The sequence shown here is derived from an EMBL/GenBank/DDBJ whole genome shotgun (WGS) entry which is preliminary data.</text>
</comment>
<dbReference type="InterPro" id="IPR018933">
    <property type="entry name" value="Netrin_module_non-TIMP"/>
</dbReference>
<dbReference type="SMART" id="SM00643">
    <property type="entry name" value="C345C"/>
    <property type="match status" value="1"/>
</dbReference>
<protein>
    <recommendedName>
        <fullName evidence="4">NTR domain-containing protein</fullName>
    </recommendedName>
</protein>
<dbReference type="InterPro" id="IPR050473">
    <property type="entry name" value="A2M/Complement_sys"/>
</dbReference>
<keyword evidence="3" id="KW-1015">Disulfide bond</keyword>
<dbReference type="InterPro" id="IPR001134">
    <property type="entry name" value="Netrin_domain"/>
</dbReference>
<proteinExistence type="predicted"/>
<keyword evidence="6" id="KW-1185">Reference proteome</keyword>
<dbReference type="PROSITE" id="PS50189">
    <property type="entry name" value="NTR"/>
    <property type="match status" value="1"/>
</dbReference>
<evidence type="ECO:0000313" key="6">
    <source>
        <dbReference type="Proteomes" id="UP001345963"/>
    </source>
</evidence>
<evidence type="ECO:0000256" key="1">
    <source>
        <dbReference type="ARBA" id="ARBA00004613"/>
    </source>
</evidence>
<dbReference type="Pfam" id="PF07677">
    <property type="entry name" value="A2M_recep"/>
    <property type="match status" value="1"/>
</dbReference>
<dbReference type="Gene3D" id="2.40.50.120">
    <property type="match status" value="1"/>
</dbReference>
<dbReference type="Pfam" id="PF01759">
    <property type="entry name" value="NTR"/>
    <property type="match status" value="1"/>
</dbReference>
<dbReference type="SUPFAM" id="SSF49410">
    <property type="entry name" value="Alpha-macroglobulin receptor domain"/>
    <property type="match status" value="1"/>
</dbReference>
<dbReference type="Pfam" id="PF07678">
    <property type="entry name" value="TED_complement"/>
    <property type="match status" value="1"/>
</dbReference>
<dbReference type="Proteomes" id="UP001345963">
    <property type="component" value="Unassembled WGS sequence"/>
</dbReference>
<organism evidence="5 6">
    <name type="scientific">Ataeniobius toweri</name>
    <dbReference type="NCBI Taxonomy" id="208326"/>
    <lineage>
        <taxon>Eukaryota</taxon>
        <taxon>Metazoa</taxon>
        <taxon>Chordata</taxon>
        <taxon>Craniata</taxon>
        <taxon>Vertebrata</taxon>
        <taxon>Euteleostomi</taxon>
        <taxon>Actinopterygii</taxon>
        <taxon>Neopterygii</taxon>
        <taxon>Teleostei</taxon>
        <taxon>Neoteleostei</taxon>
        <taxon>Acanthomorphata</taxon>
        <taxon>Ovalentaria</taxon>
        <taxon>Atherinomorphae</taxon>
        <taxon>Cyprinodontiformes</taxon>
        <taxon>Goodeidae</taxon>
        <taxon>Ataeniobius</taxon>
    </lineage>
</organism>
<evidence type="ECO:0000256" key="3">
    <source>
        <dbReference type="ARBA" id="ARBA00023157"/>
    </source>
</evidence>
<dbReference type="InterPro" id="IPR008993">
    <property type="entry name" value="TIMP-like_OB-fold"/>
</dbReference>
<feature type="domain" description="NTR" evidence="4">
    <location>
        <begin position="297"/>
        <end position="444"/>
    </location>
</feature>
<dbReference type="PANTHER" id="PTHR11412">
    <property type="entry name" value="MACROGLOBULIN / COMPLEMENT"/>
    <property type="match status" value="1"/>
</dbReference>
<evidence type="ECO:0000256" key="2">
    <source>
        <dbReference type="ARBA" id="ARBA00022525"/>
    </source>
</evidence>
<dbReference type="Gene3D" id="2.60.40.690">
    <property type="entry name" value="Alpha-macroglobulin, receptor-binding domain"/>
    <property type="match status" value="1"/>
</dbReference>
<name>A0ABU7AD74_9TELE</name>